<evidence type="ECO:0000256" key="1">
    <source>
        <dbReference type="SAM" id="Phobius"/>
    </source>
</evidence>
<proteinExistence type="predicted"/>
<evidence type="ECO:0000313" key="2">
    <source>
        <dbReference type="EMBL" id="MBB6216857.1"/>
    </source>
</evidence>
<keyword evidence="3" id="KW-1185">Reference proteome</keyword>
<comment type="caution">
    <text evidence="2">The sequence shown here is derived from an EMBL/GenBank/DDBJ whole genome shotgun (WGS) entry which is preliminary data.</text>
</comment>
<sequence length="86" mass="9797">MNLLSLFLPASILVLTLYLLNNAFNYKAKLISLLGSIKYKGTLFAMMLIIGYTLIIKYDINPFRNPIGISVFWSYLYLVSTPKSLQ</sequence>
<keyword evidence="1" id="KW-1133">Transmembrane helix</keyword>
<dbReference type="AlphaFoldDB" id="A0A841KTX0"/>
<name>A0A841KTX0_9FIRM</name>
<dbReference type="Proteomes" id="UP000579281">
    <property type="component" value="Unassembled WGS sequence"/>
</dbReference>
<evidence type="ECO:0000313" key="3">
    <source>
        <dbReference type="Proteomes" id="UP000579281"/>
    </source>
</evidence>
<keyword evidence="1" id="KW-0812">Transmembrane</keyword>
<protein>
    <submittedName>
        <fullName evidence="2">Uncharacterized protein</fullName>
    </submittedName>
</protein>
<gene>
    <name evidence="2" type="ORF">HNQ80_002962</name>
</gene>
<feature type="transmembrane region" description="Helical" evidence="1">
    <location>
        <begin position="6"/>
        <end position="25"/>
    </location>
</feature>
<keyword evidence="1" id="KW-0472">Membrane</keyword>
<accession>A0A841KTX0</accession>
<dbReference type="EMBL" id="JACHEN010000018">
    <property type="protein sequence ID" value="MBB6216857.1"/>
    <property type="molecule type" value="Genomic_DNA"/>
</dbReference>
<organism evidence="2 3">
    <name type="scientific">Anaerosolibacter carboniphilus</name>
    <dbReference type="NCBI Taxonomy" id="1417629"/>
    <lineage>
        <taxon>Bacteria</taxon>
        <taxon>Bacillati</taxon>
        <taxon>Bacillota</taxon>
        <taxon>Clostridia</taxon>
        <taxon>Peptostreptococcales</taxon>
        <taxon>Thermotaleaceae</taxon>
        <taxon>Anaerosolibacter</taxon>
    </lineage>
</organism>
<feature type="transmembrane region" description="Helical" evidence="1">
    <location>
        <begin position="37"/>
        <end position="56"/>
    </location>
</feature>
<reference evidence="2 3" key="1">
    <citation type="submission" date="2020-08" db="EMBL/GenBank/DDBJ databases">
        <title>Genomic Encyclopedia of Type Strains, Phase IV (KMG-IV): sequencing the most valuable type-strain genomes for metagenomic binning, comparative biology and taxonomic classification.</title>
        <authorList>
            <person name="Goeker M."/>
        </authorList>
    </citation>
    <scope>NUCLEOTIDE SEQUENCE [LARGE SCALE GENOMIC DNA]</scope>
    <source>
        <strain evidence="2 3">DSM 103526</strain>
    </source>
</reference>